<organism evidence="3 4">
    <name type="scientific">Micromonospora fiedleri</name>
    <dbReference type="NCBI Taxonomy" id="1157498"/>
    <lineage>
        <taxon>Bacteria</taxon>
        <taxon>Bacillati</taxon>
        <taxon>Actinomycetota</taxon>
        <taxon>Actinomycetes</taxon>
        <taxon>Micromonosporales</taxon>
        <taxon>Micromonosporaceae</taxon>
        <taxon>Micromonospora</taxon>
    </lineage>
</organism>
<evidence type="ECO:0000259" key="2">
    <source>
        <dbReference type="PROSITE" id="PS50974"/>
    </source>
</evidence>
<feature type="domain" description="AdoMet activation" evidence="2">
    <location>
        <begin position="1"/>
        <end position="42"/>
    </location>
</feature>
<evidence type="ECO:0000313" key="4">
    <source>
        <dbReference type="Proteomes" id="UP000661193"/>
    </source>
</evidence>
<name>A0ABS1UNP0_9ACTN</name>
<accession>A0ABS1UNP0</accession>
<evidence type="ECO:0000256" key="1">
    <source>
        <dbReference type="PROSITE-ProRule" id="PRU00346"/>
    </source>
</evidence>
<dbReference type="Proteomes" id="UP000661193">
    <property type="component" value="Unassembled WGS sequence"/>
</dbReference>
<dbReference type="InterPro" id="IPR037010">
    <property type="entry name" value="VitB12-dep_Met_synth_activ_sf"/>
</dbReference>
<sequence length="42" mass="4927">MIRPTWPTLLRTDYQGCRYAFGYPACPDLEDRVTAKCRHRPA</sequence>
<keyword evidence="4" id="KW-1185">Reference proteome</keyword>
<comment type="caution">
    <text evidence="3">The sequence shown here is derived from an EMBL/GenBank/DDBJ whole genome shotgun (WGS) entry which is preliminary data.</text>
</comment>
<proteinExistence type="predicted"/>
<dbReference type="PROSITE" id="PS50974">
    <property type="entry name" value="ADOMET_ACTIVATION"/>
    <property type="match status" value="1"/>
</dbReference>
<dbReference type="InterPro" id="IPR004223">
    <property type="entry name" value="VitB12-dep_Met_synth_activ_dom"/>
</dbReference>
<keyword evidence="1" id="KW-0808">Transferase</keyword>
<protein>
    <recommendedName>
        <fullName evidence="2">AdoMet activation domain-containing protein</fullName>
    </recommendedName>
</protein>
<gene>
    <name evidence="3" type="ORF">JMF97_17595</name>
</gene>
<evidence type="ECO:0000313" key="3">
    <source>
        <dbReference type="EMBL" id="MBL6277972.1"/>
    </source>
</evidence>
<dbReference type="EMBL" id="JAETXL010000006">
    <property type="protein sequence ID" value="MBL6277972.1"/>
    <property type="molecule type" value="Genomic_DNA"/>
</dbReference>
<keyword evidence="1" id="KW-0489">Methyltransferase</keyword>
<dbReference type="Gene3D" id="3.10.196.10">
    <property type="entry name" value="Vitamin B12-dependent methionine synthase, activation domain"/>
    <property type="match status" value="1"/>
</dbReference>
<dbReference type="Pfam" id="PF02965">
    <property type="entry name" value="Met_synt_B12"/>
    <property type="match status" value="1"/>
</dbReference>
<reference evidence="3 4" key="1">
    <citation type="submission" date="2021-01" db="EMBL/GenBank/DDBJ databases">
        <title>Genome sequencing of Micromonospora fiedleri MG-37.</title>
        <authorList>
            <person name="Moreland P.E.J."/>
            <person name="Stach J.E.M."/>
        </authorList>
    </citation>
    <scope>NUCLEOTIDE SEQUENCE [LARGE SCALE GENOMIC DNA]</scope>
    <source>
        <strain evidence="3 4">MG-37</strain>
    </source>
</reference>
<dbReference type="SUPFAM" id="SSF56507">
    <property type="entry name" value="Methionine synthase activation domain-like"/>
    <property type="match status" value="1"/>
</dbReference>